<dbReference type="Pfam" id="PF24616">
    <property type="entry name" value="DUF7624"/>
    <property type="match status" value="1"/>
</dbReference>
<dbReference type="AlphaFoldDB" id="C7YIA1"/>
<evidence type="ECO:0000259" key="2">
    <source>
        <dbReference type="Pfam" id="PF24616"/>
    </source>
</evidence>
<dbReference type="RefSeq" id="XP_003053774.1">
    <property type="nucleotide sequence ID" value="XM_003053728.1"/>
</dbReference>
<sequence length="722" mass="80973">MALEAPLRSSTGSLQFPFAYYQKEMSTSTDTESVRAPFRPVSSPPSTDSSSLRPGSIHRMTSSSFNVMSPSDIVGPSPVTSNGTETTEIEDDVAEDLHREVSEPRPSRRSELLMLTTNLPESVQQTSTDEAVSVIHAPESFASWAMKRQLSNPMPRVYLLPMAPPRTCRIALPITLPRRYVVHGLACDMHLIRHQTSTHPARPPISTDVNPVQYNIDSATPRAQDLQSMLDEGTRLRSSSTSSLEKIDEQTEAEGDDDEAYESDGMLMSHHQDEIETLRAALAECWTLCNSLSKLSSIHRTRAFNKSSAPDAHEKAWRTCWKLCQRLYENRDADASSFSIRMNLDLLRDFCQALFDVRQRNDETADSVLRVSFELNNHLYSAQDGTLPEEFRERTLDFYIALCHRLMKQRSELSEETDHLLGASWSLAEMLFNLRQNRRDGRPPDEELLSSTVQACWELCDVFRDSWAQIRPDRSVSRSSQTFSHHAPDQSGRQSRASNPSSVPSKHESAKNIRPEEKPRKPPIVPETPVTEFEDTPISPQSRSPTMPNILVLGTPSDNSRGRWSSSASNLSSYSKSSVRTSSTATTTATSEDANVTRAKILVLRAAMNLGFNRDAITDPKTAATALQKFVQDLPAGSFGSLLSQSALLAQYKNSVLMDSIIPRHHLLPGRGKRVTAREMAKSIQMMMKSSQRYAYLRDLFRIVFQFPMEEVNIQRDVTISV</sequence>
<proteinExistence type="predicted"/>
<evidence type="ECO:0000256" key="1">
    <source>
        <dbReference type="SAM" id="MobiDB-lite"/>
    </source>
</evidence>
<feature type="region of interest" description="Disordered" evidence="1">
    <location>
        <begin position="25"/>
        <end position="89"/>
    </location>
</feature>
<dbReference type="KEGG" id="nhe:NECHADRAFT_31169"/>
<feature type="region of interest" description="Disordered" evidence="1">
    <location>
        <begin position="474"/>
        <end position="591"/>
    </location>
</feature>
<accession>C7YIA1</accession>
<dbReference type="OMA" id="REGWTQV"/>
<reference evidence="3 4" key="1">
    <citation type="journal article" date="2009" name="PLoS Genet.">
        <title>The genome of Nectria haematococca: contribution of supernumerary chromosomes to gene expansion.</title>
        <authorList>
            <person name="Coleman J.J."/>
            <person name="Rounsley S.D."/>
            <person name="Rodriguez-Carres M."/>
            <person name="Kuo A."/>
            <person name="Wasmann C.C."/>
            <person name="Grimwood J."/>
            <person name="Schmutz J."/>
            <person name="Taga M."/>
            <person name="White G.J."/>
            <person name="Zhou S."/>
            <person name="Schwartz D.C."/>
            <person name="Freitag M."/>
            <person name="Ma L.J."/>
            <person name="Danchin E.G."/>
            <person name="Henrissat B."/>
            <person name="Coutinho P.M."/>
            <person name="Nelson D.R."/>
            <person name="Straney D."/>
            <person name="Napoli C.A."/>
            <person name="Barker B.M."/>
            <person name="Gribskov M."/>
            <person name="Rep M."/>
            <person name="Kroken S."/>
            <person name="Molnar I."/>
            <person name="Rensing C."/>
            <person name="Kennell J.C."/>
            <person name="Zamora J."/>
            <person name="Farman M.L."/>
            <person name="Selker E.U."/>
            <person name="Salamov A."/>
            <person name="Shapiro H."/>
            <person name="Pangilinan J."/>
            <person name="Lindquist E."/>
            <person name="Lamers C."/>
            <person name="Grigoriev I.V."/>
            <person name="Geiser D.M."/>
            <person name="Covert S.F."/>
            <person name="Temporini E."/>
            <person name="Vanetten H.D."/>
        </authorList>
    </citation>
    <scope>NUCLEOTIDE SEQUENCE [LARGE SCALE GENOMIC DNA]</scope>
    <source>
        <strain evidence="4">ATCC MYA-4622 / CBS 123669 / FGSC 9596 / NRRL 45880 / 77-13-4</strain>
    </source>
</reference>
<dbReference type="OrthoDB" id="5230484at2759"/>
<dbReference type="VEuPathDB" id="FungiDB:NECHADRAFT_31169"/>
<dbReference type="STRING" id="660122.C7YIA1"/>
<feature type="compositionally biased region" description="Low complexity" evidence="1">
    <location>
        <begin position="557"/>
        <end position="591"/>
    </location>
</feature>
<keyword evidence="4" id="KW-1185">Reference proteome</keyword>
<gene>
    <name evidence="3" type="ORF">NECHADRAFT_31169</name>
</gene>
<feature type="compositionally biased region" description="Polar residues" evidence="1">
    <location>
        <begin position="59"/>
        <end position="69"/>
    </location>
</feature>
<evidence type="ECO:0000313" key="4">
    <source>
        <dbReference type="Proteomes" id="UP000005206"/>
    </source>
</evidence>
<feature type="compositionally biased region" description="Polar residues" evidence="1">
    <location>
        <begin position="491"/>
        <end position="504"/>
    </location>
</feature>
<organism evidence="3 4">
    <name type="scientific">Fusarium vanettenii (strain ATCC MYA-4622 / CBS 123669 / FGSC 9596 / NRRL 45880 / 77-13-4)</name>
    <name type="common">Fusarium solani subsp. pisi</name>
    <dbReference type="NCBI Taxonomy" id="660122"/>
    <lineage>
        <taxon>Eukaryota</taxon>
        <taxon>Fungi</taxon>
        <taxon>Dikarya</taxon>
        <taxon>Ascomycota</taxon>
        <taxon>Pezizomycotina</taxon>
        <taxon>Sordariomycetes</taxon>
        <taxon>Hypocreomycetidae</taxon>
        <taxon>Hypocreales</taxon>
        <taxon>Nectriaceae</taxon>
        <taxon>Fusarium</taxon>
        <taxon>Fusarium solani species complex</taxon>
        <taxon>Fusarium vanettenii</taxon>
    </lineage>
</organism>
<feature type="compositionally biased region" description="Polar residues" evidence="1">
    <location>
        <begin position="538"/>
        <end position="547"/>
    </location>
</feature>
<feature type="compositionally biased region" description="Basic and acidic residues" evidence="1">
    <location>
        <begin position="505"/>
        <end position="520"/>
    </location>
</feature>
<dbReference type="GeneID" id="9664787"/>
<dbReference type="EMBL" id="GG698896">
    <property type="protein sequence ID" value="EEU48061.1"/>
    <property type="molecule type" value="Genomic_DNA"/>
</dbReference>
<feature type="region of interest" description="Disordered" evidence="1">
    <location>
        <begin position="228"/>
        <end position="258"/>
    </location>
</feature>
<dbReference type="InterPro" id="IPR056041">
    <property type="entry name" value="DUF7624"/>
</dbReference>
<dbReference type="HOGENOM" id="CLU_014596_0_0_1"/>
<feature type="compositionally biased region" description="Low complexity" evidence="1">
    <location>
        <begin position="40"/>
        <end position="54"/>
    </location>
</feature>
<name>C7YIA1_FUSV7</name>
<dbReference type="eggNOG" id="ENOG502SKIF">
    <property type="taxonomic scope" value="Eukaryota"/>
</dbReference>
<dbReference type="InParanoid" id="C7YIA1"/>
<protein>
    <recommendedName>
        <fullName evidence="2">DUF7624 domain-containing protein</fullName>
    </recommendedName>
</protein>
<dbReference type="Proteomes" id="UP000005206">
    <property type="component" value="Chromosome 1"/>
</dbReference>
<feature type="domain" description="DUF7624" evidence="2">
    <location>
        <begin position="585"/>
        <end position="721"/>
    </location>
</feature>
<evidence type="ECO:0000313" key="3">
    <source>
        <dbReference type="EMBL" id="EEU48061.1"/>
    </source>
</evidence>